<keyword evidence="3" id="KW-1185">Reference proteome</keyword>
<dbReference type="EMBL" id="KV878342">
    <property type="protein sequence ID" value="OJJ46699.1"/>
    <property type="molecule type" value="Genomic_DNA"/>
</dbReference>
<dbReference type="AlphaFoldDB" id="A0A1L9SHK9"/>
<feature type="signal peptide" evidence="1">
    <location>
        <begin position="1"/>
        <end position="15"/>
    </location>
</feature>
<keyword evidence="1" id="KW-0732">Signal</keyword>
<dbReference type="OrthoDB" id="4509278at2759"/>
<evidence type="ECO:0008006" key="4">
    <source>
        <dbReference type="Google" id="ProtNLM"/>
    </source>
</evidence>
<protein>
    <recommendedName>
        <fullName evidence="4">Ubiquitin 3 binding protein But2 C-terminal domain-containing protein</fullName>
    </recommendedName>
</protein>
<reference evidence="3" key="1">
    <citation type="journal article" date="2017" name="Genome Biol.">
        <title>Comparative genomics reveals high biological diversity and specific adaptations in the industrially and medically important fungal genus Aspergillus.</title>
        <authorList>
            <person name="de Vries R.P."/>
            <person name="Riley R."/>
            <person name="Wiebenga A."/>
            <person name="Aguilar-Osorio G."/>
            <person name="Amillis S."/>
            <person name="Uchima C.A."/>
            <person name="Anderluh G."/>
            <person name="Asadollahi M."/>
            <person name="Askin M."/>
            <person name="Barry K."/>
            <person name="Battaglia E."/>
            <person name="Bayram O."/>
            <person name="Benocci T."/>
            <person name="Braus-Stromeyer S.A."/>
            <person name="Caldana C."/>
            <person name="Canovas D."/>
            <person name="Cerqueira G.C."/>
            <person name="Chen F."/>
            <person name="Chen W."/>
            <person name="Choi C."/>
            <person name="Clum A."/>
            <person name="Dos Santos R.A."/>
            <person name="Damasio A.R."/>
            <person name="Diallinas G."/>
            <person name="Emri T."/>
            <person name="Fekete E."/>
            <person name="Flipphi M."/>
            <person name="Freyberg S."/>
            <person name="Gallo A."/>
            <person name="Gournas C."/>
            <person name="Habgood R."/>
            <person name="Hainaut M."/>
            <person name="Harispe M.L."/>
            <person name="Henrissat B."/>
            <person name="Hilden K.S."/>
            <person name="Hope R."/>
            <person name="Hossain A."/>
            <person name="Karabika E."/>
            <person name="Karaffa L."/>
            <person name="Karanyi Z."/>
            <person name="Krasevec N."/>
            <person name="Kuo A."/>
            <person name="Kusch H."/>
            <person name="LaButti K."/>
            <person name="Lagendijk E.L."/>
            <person name="Lapidus A."/>
            <person name="Levasseur A."/>
            <person name="Lindquist E."/>
            <person name="Lipzen A."/>
            <person name="Logrieco A.F."/>
            <person name="MacCabe A."/>
            <person name="Maekelae M.R."/>
            <person name="Malavazi I."/>
            <person name="Melin P."/>
            <person name="Meyer V."/>
            <person name="Mielnichuk N."/>
            <person name="Miskei M."/>
            <person name="Molnar A.P."/>
            <person name="Mule G."/>
            <person name="Ngan C.Y."/>
            <person name="Orejas M."/>
            <person name="Orosz E."/>
            <person name="Ouedraogo J.P."/>
            <person name="Overkamp K.M."/>
            <person name="Park H.-S."/>
            <person name="Perrone G."/>
            <person name="Piumi F."/>
            <person name="Punt P.J."/>
            <person name="Ram A.F."/>
            <person name="Ramon A."/>
            <person name="Rauscher S."/>
            <person name="Record E."/>
            <person name="Riano-Pachon D.M."/>
            <person name="Robert V."/>
            <person name="Roehrig J."/>
            <person name="Ruller R."/>
            <person name="Salamov A."/>
            <person name="Salih N.S."/>
            <person name="Samson R.A."/>
            <person name="Sandor E."/>
            <person name="Sanguinetti M."/>
            <person name="Schuetze T."/>
            <person name="Sepcic K."/>
            <person name="Shelest E."/>
            <person name="Sherlock G."/>
            <person name="Sophianopoulou V."/>
            <person name="Squina F.M."/>
            <person name="Sun H."/>
            <person name="Susca A."/>
            <person name="Todd R.B."/>
            <person name="Tsang A."/>
            <person name="Unkles S.E."/>
            <person name="van de Wiele N."/>
            <person name="van Rossen-Uffink D."/>
            <person name="Oliveira J.V."/>
            <person name="Vesth T.C."/>
            <person name="Visser J."/>
            <person name="Yu J.-H."/>
            <person name="Zhou M."/>
            <person name="Andersen M.R."/>
            <person name="Archer D.B."/>
            <person name="Baker S.E."/>
            <person name="Benoit I."/>
            <person name="Brakhage A.A."/>
            <person name="Braus G.H."/>
            <person name="Fischer R."/>
            <person name="Frisvad J.C."/>
            <person name="Goldman G.H."/>
            <person name="Houbraken J."/>
            <person name="Oakley B."/>
            <person name="Pocsi I."/>
            <person name="Scazzocchio C."/>
            <person name="Seiboth B."/>
            <person name="vanKuyk P.A."/>
            <person name="Wortman J."/>
            <person name="Dyer P.S."/>
            <person name="Grigoriev I.V."/>
        </authorList>
    </citation>
    <scope>NUCLEOTIDE SEQUENCE [LARGE SCALE GENOMIC DNA]</scope>
    <source>
        <strain evidence="3">CBS 506.65</strain>
    </source>
</reference>
<feature type="chain" id="PRO_5013199879" description="Ubiquitin 3 binding protein But2 C-terminal domain-containing protein" evidence="1">
    <location>
        <begin position="16"/>
        <end position="103"/>
    </location>
</feature>
<dbReference type="Proteomes" id="UP000184188">
    <property type="component" value="Unassembled WGS sequence"/>
</dbReference>
<gene>
    <name evidence="2" type="ORF">ASPZODRAFT_25768</name>
</gene>
<evidence type="ECO:0000313" key="2">
    <source>
        <dbReference type="EMBL" id="OJJ46699.1"/>
    </source>
</evidence>
<evidence type="ECO:0000256" key="1">
    <source>
        <dbReference type="SAM" id="SignalP"/>
    </source>
</evidence>
<dbReference type="GeneID" id="34614481"/>
<sequence length="103" mass="10299">MKTSVILAALSLASATPIASSSAVFEVSITFNGVNGASFSQNFPADDSLVAITNPLNVSSIASVGGGFCTFTGVDGSSVVLDGEQTVSVSPPQPQKWGSCQTA</sequence>
<evidence type="ECO:0000313" key="3">
    <source>
        <dbReference type="Proteomes" id="UP000184188"/>
    </source>
</evidence>
<dbReference type="VEuPathDB" id="FungiDB:ASPZODRAFT_25768"/>
<organism evidence="2 3">
    <name type="scientific">Penicilliopsis zonata CBS 506.65</name>
    <dbReference type="NCBI Taxonomy" id="1073090"/>
    <lineage>
        <taxon>Eukaryota</taxon>
        <taxon>Fungi</taxon>
        <taxon>Dikarya</taxon>
        <taxon>Ascomycota</taxon>
        <taxon>Pezizomycotina</taxon>
        <taxon>Eurotiomycetes</taxon>
        <taxon>Eurotiomycetidae</taxon>
        <taxon>Eurotiales</taxon>
        <taxon>Aspergillaceae</taxon>
        <taxon>Penicilliopsis</taxon>
    </lineage>
</organism>
<name>A0A1L9SHK9_9EURO</name>
<proteinExistence type="predicted"/>
<accession>A0A1L9SHK9</accession>
<dbReference type="RefSeq" id="XP_022581209.1">
    <property type="nucleotide sequence ID" value="XM_022728017.1"/>
</dbReference>